<organism evidence="4 5">
    <name type="scientific">Hathewaya histolytica</name>
    <name type="common">Clostridium histolyticum</name>
    <dbReference type="NCBI Taxonomy" id="1498"/>
    <lineage>
        <taxon>Bacteria</taxon>
        <taxon>Bacillati</taxon>
        <taxon>Bacillota</taxon>
        <taxon>Clostridia</taxon>
        <taxon>Eubacteriales</taxon>
        <taxon>Clostridiaceae</taxon>
        <taxon>Hathewaya</taxon>
    </lineage>
</organism>
<dbReference type="InterPro" id="IPR014999">
    <property type="entry name" value="DUF1846"/>
</dbReference>
<feature type="domain" description="DUF1846" evidence="3">
    <location>
        <begin position="339"/>
        <end position="499"/>
    </location>
</feature>
<evidence type="ECO:0000313" key="4">
    <source>
        <dbReference type="EMBL" id="VTQ85477.1"/>
    </source>
</evidence>
<reference evidence="4 5" key="1">
    <citation type="submission" date="2019-05" db="EMBL/GenBank/DDBJ databases">
        <authorList>
            <consortium name="Pathogen Informatics"/>
        </authorList>
    </citation>
    <scope>NUCLEOTIDE SEQUENCE [LARGE SCALE GENOMIC DNA]</scope>
    <source>
        <strain evidence="4 5">NCTC503</strain>
    </source>
</reference>
<keyword evidence="4" id="KW-0645">Protease</keyword>
<dbReference type="Gene3D" id="3.40.140.40">
    <property type="entry name" value="Domain of unknown function (DUF1846), C-terminal subdomain"/>
    <property type="match status" value="1"/>
</dbReference>
<dbReference type="InterPro" id="IPR048441">
    <property type="entry name" value="DUF1846_C"/>
</dbReference>
<protein>
    <recommendedName>
        <fullName evidence="1">UPF0371 protein NCTC503_00769</fullName>
    </recommendedName>
</protein>
<dbReference type="KEGG" id="hhw:NCTC503_00769"/>
<dbReference type="InterPro" id="IPR048496">
    <property type="entry name" value="DUF1846_N"/>
</dbReference>
<comment type="similarity">
    <text evidence="1">Belongs to the UPF0371 family.</text>
</comment>
<sequence>MKIGFDHKKYLEEQSKYILERVNNYDKLYLEFGGKLLFDLHAKRVLPGFDENAKIKLLHKLKEKVEIVICVYAGDIERNKIRGDFGITYDMDVLRLIDDLRAYELDVNSVVITRYDNQPATTVFINKLERRGIKVYRHSATKGYPTDVDTIVSDEGYGKNPYIETTKPIVVVTAPGPGSGKLATCLSQLYHEHKRGRVAGYSKFETFPVWNVPLKHPLNIAYEAATADLKDVNMIDSFHVDAYNKISVNYNRDIEMFPVLKRIIEKITGEESIYKSPTDMGVNRVGFGITDDEVVKEASKQEVIRRYFKTSCEYKKGYVDKETFNRIKLIMEELNLSEEDRKVVAPARERSAKLKQISNKNEPCPTVAIELEDGTIITGKSSAVMESTSALILNTVKHLANISDEIHLISPLILEPIINLKAKTLGGKNTALDCEDVLIALSICAATNPMAQVAMEKLPMLKGCQAHSTTILGRSDEQTFRKLGIDITCDPEYPTESLYYNN</sequence>
<gene>
    <name evidence="4" type="ORF">NCTC503_00769</name>
</gene>
<dbReference type="Proteomes" id="UP000308489">
    <property type="component" value="Chromosome 1"/>
</dbReference>
<feature type="domain" description="DUF1846" evidence="2">
    <location>
        <begin position="3"/>
        <end position="334"/>
    </location>
</feature>
<evidence type="ECO:0000256" key="1">
    <source>
        <dbReference type="HAMAP-Rule" id="MF_01567"/>
    </source>
</evidence>
<evidence type="ECO:0000313" key="5">
    <source>
        <dbReference type="Proteomes" id="UP000308489"/>
    </source>
</evidence>
<evidence type="ECO:0000259" key="2">
    <source>
        <dbReference type="Pfam" id="PF08903"/>
    </source>
</evidence>
<dbReference type="GO" id="GO:0008233">
    <property type="term" value="F:peptidase activity"/>
    <property type="evidence" value="ECO:0007669"/>
    <property type="project" value="UniProtKB-KW"/>
</dbReference>
<dbReference type="HAMAP" id="MF_01567">
    <property type="entry name" value="UPF0371"/>
    <property type="match status" value="1"/>
</dbReference>
<proteinExistence type="inferred from homology"/>
<dbReference type="Gene3D" id="1.20.1570.10">
    <property type="entry name" value="dip2346 domain like"/>
    <property type="match status" value="1"/>
</dbReference>
<keyword evidence="4" id="KW-0378">Hydrolase</keyword>
<accession>A0A4V6KC88</accession>
<evidence type="ECO:0000259" key="3">
    <source>
        <dbReference type="Pfam" id="PF20921"/>
    </source>
</evidence>
<dbReference type="Pfam" id="PF20921">
    <property type="entry name" value="DUF1846_C"/>
    <property type="match status" value="1"/>
</dbReference>
<dbReference type="NCBIfam" id="NF010184">
    <property type="entry name" value="PRK13663.1"/>
    <property type="match status" value="1"/>
</dbReference>
<name>A0A4V6KC88_HATHI</name>
<dbReference type="GO" id="GO:0006508">
    <property type="term" value="P:proteolysis"/>
    <property type="evidence" value="ECO:0007669"/>
    <property type="project" value="UniProtKB-KW"/>
</dbReference>
<dbReference type="Gene3D" id="3.10.630.10">
    <property type="entry name" value="dip2346 domain like"/>
    <property type="match status" value="1"/>
</dbReference>
<dbReference type="EMBL" id="LR590481">
    <property type="protein sequence ID" value="VTQ85477.1"/>
    <property type="molecule type" value="Genomic_DNA"/>
</dbReference>
<dbReference type="RefSeq" id="WP_138209492.1">
    <property type="nucleotide sequence ID" value="NZ_CBCRUQ010000001.1"/>
</dbReference>
<dbReference type="OrthoDB" id="9803572at2"/>
<dbReference type="Pfam" id="PF08903">
    <property type="entry name" value="DUF1846"/>
    <property type="match status" value="1"/>
</dbReference>
<keyword evidence="5" id="KW-1185">Reference proteome</keyword>
<dbReference type="PIRSF" id="PIRSF033132">
    <property type="entry name" value="DUF1846"/>
    <property type="match status" value="1"/>
</dbReference>
<dbReference type="AlphaFoldDB" id="A0A4V6KC88"/>